<dbReference type="Proteomes" id="UP001314205">
    <property type="component" value="Unassembled WGS sequence"/>
</dbReference>
<dbReference type="SUPFAM" id="SSF52266">
    <property type="entry name" value="SGNH hydrolase"/>
    <property type="match status" value="1"/>
</dbReference>
<reference evidence="2 3" key="1">
    <citation type="submission" date="2023-11" db="EMBL/GenBank/DDBJ databases">
        <authorList>
            <person name="Hedman E."/>
            <person name="Englund M."/>
            <person name="Stromberg M."/>
            <person name="Nyberg Akerstrom W."/>
            <person name="Nylinder S."/>
            <person name="Jareborg N."/>
            <person name="Kallberg Y."/>
            <person name="Kronander E."/>
        </authorList>
    </citation>
    <scope>NUCLEOTIDE SEQUENCE [LARGE SCALE GENOMIC DNA]</scope>
</reference>
<dbReference type="InterPro" id="IPR011011">
    <property type="entry name" value="Znf_FYVE_PHD"/>
</dbReference>
<protein>
    <submittedName>
        <fullName evidence="2">Uncharacterized protein</fullName>
    </submittedName>
</protein>
<sequence>MASKFNVKTTNSGHKMPVVVTCYKCKNLVDIKKTAICSLCKNRYDLDCDGYPEKTYRLMDQERKKKWRCKTCIKNKKDVNSDITNITVRKKQNLPGQCTSLEESCNTEKLQCIESLQVSEKDTSYTLDSHVLTDYNISDVSFSTPSKLSKSVDGTMSETTSISEMKSTISQLTCNLRSTQNELENIILENNDLHRQINKLTSEIKILKSLCYSPTKIDSPQSGNTTKKKRHPLLLHSLSSVPSSPTVTSYTYPHPNSTISSLQQKITNLQQELKDAEKEIASLNKKITNLTQNIDYETKDKWSKTSKPMMRQQNNSHEKIIYIIGSQQCVGLSAAISHSRSDTQYEHYGVIGETKPYAPSNEVIKNCHNMELKSHDKLVICLGENDHNIKQVLSQLQAIIVTFSKNTIIVLNVIKNRYINVNNLNYRIKNICERYKNCKFIDCKKYSNRFDICKSINYAIDYSYYEEKYLNPSEISKRIASNRPSFKLSNTINKPKKGTIPFYFKKKTDAHSKPPVIYKKGTMPYYFPVIKKNDKFFRP</sequence>
<dbReference type="Gene3D" id="1.20.5.340">
    <property type="match status" value="1"/>
</dbReference>
<feature type="coiled-coil region" evidence="1">
    <location>
        <begin position="162"/>
        <end position="210"/>
    </location>
</feature>
<dbReference type="Gene3D" id="3.30.40.10">
    <property type="entry name" value="Zinc/RING finger domain, C3HC4 (zinc finger)"/>
    <property type="match status" value="1"/>
</dbReference>
<keyword evidence="3" id="KW-1185">Reference proteome</keyword>
<evidence type="ECO:0000256" key="1">
    <source>
        <dbReference type="SAM" id="Coils"/>
    </source>
</evidence>
<accession>A0AAV1KVS9</accession>
<comment type="caution">
    <text evidence="2">The sequence shown here is derived from an EMBL/GenBank/DDBJ whole genome shotgun (WGS) entry which is preliminary data.</text>
</comment>
<name>A0AAV1KVS9_9NEOP</name>
<proteinExistence type="predicted"/>
<feature type="coiled-coil region" evidence="1">
    <location>
        <begin position="259"/>
        <end position="293"/>
    </location>
</feature>
<gene>
    <name evidence="2" type="ORF">PARMNEM_LOCUS6909</name>
</gene>
<keyword evidence="1" id="KW-0175">Coiled coil</keyword>
<dbReference type="EMBL" id="CAVLGL010000080">
    <property type="protein sequence ID" value="CAK1585886.1"/>
    <property type="molecule type" value="Genomic_DNA"/>
</dbReference>
<dbReference type="InterPro" id="IPR013083">
    <property type="entry name" value="Znf_RING/FYVE/PHD"/>
</dbReference>
<dbReference type="AlphaFoldDB" id="A0AAV1KVS9"/>
<evidence type="ECO:0000313" key="2">
    <source>
        <dbReference type="EMBL" id="CAK1585886.1"/>
    </source>
</evidence>
<dbReference type="SUPFAM" id="SSF57903">
    <property type="entry name" value="FYVE/PHD zinc finger"/>
    <property type="match status" value="1"/>
</dbReference>
<organism evidence="2 3">
    <name type="scientific">Parnassius mnemosyne</name>
    <name type="common">clouded apollo</name>
    <dbReference type="NCBI Taxonomy" id="213953"/>
    <lineage>
        <taxon>Eukaryota</taxon>
        <taxon>Metazoa</taxon>
        <taxon>Ecdysozoa</taxon>
        <taxon>Arthropoda</taxon>
        <taxon>Hexapoda</taxon>
        <taxon>Insecta</taxon>
        <taxon>Pterygota</taxon>
        <taxon>Neoptera</taxon>
        <taxon>Endopterygota</taxon>
        <taxon>Lepidoptera</taxon>
        <taxon>Glossata</taxon>
        <taxon>Ditrysia</taxon>
        <taxon>Papilionoidea</taxon>
        <taxon>Papilionidae</taxon>
        <taxon>Parnassiinae</taxon>
        <taxon>Parnassini</taxon>
        <taxon>Parnassius</taxon>
        <taxon>Driopa</taxon>
    </lineage>
</organism>
<evidence type="ECO:0000313" key="3">
    <source>
        <dbReference type="Proteomes" id="UP001314205"/>
    </source>
</evidence>